<evidence type="ECO:0000313" key="9">
    <source>
        <dbReference type="Proteomes" id="UP000241265"/>
    </source>
</evidence>
<name>M4QF49_9CAUD</name>
<evidence type="ECO:0000313" key="7">
    <source>
        <dbReference type="Proteomes" id="UP000203521"/>
    </source>
</evidence>
<protein>
    <submittedName>
        <fullName evidence="1">Uncharacterized protein</fullName>
    </submittedName>
</protein>
<reference evidence="1 7" key="1">
    <citation type="submission" date="2010-11" db="EMBL/GenBank/DDBJ databases">
        <title>The Genome Sequence of Synechococcus phage S-CAM1 0208SB26.</title>
        <authorList>
            <consortium name="The Broad Institute Genome Sequencing Platform"/>
            <person name="Henn M.R."/>
            <person name="Martiny J."/>
            <person name="Weihe C."/>
            <person name="Levin J."/>
            <person name="Malboeuf C."/>
            <person name="Casali M."/>
            <person name="Russ C."/>
            <person name="Lennon N."/>
            <person name="Chapman S.B."/>
            <person name="Erlich R."/>
            <person name="Young S.K."/>
            <person name="Yandava C."/>
            <person name="Zeng Q."/>
            <person name="Alvarado L."/>
            <person name="Anderson S."/>
            <person name="Berlin A."/>
            <person name="Chen Z."/>
            <person name="Freedman E."/>
            <person name="Gellesch M."/>
            <person name="Goldberg J."/>
            <person name="Green L."/>
            <person name="Griggs A."/>
            <person name="Gujja S."/>
            <person name="Heilman E.R."/>
            <person name="Heiman D."/>
            <person name="Hollinger A."/>
            <person name="Howarth C."/>
            <person name="Larson L."/>
            <person name="Mehta T."/>
            <person name="Pearson M."/>
            <person name="Roberts A."/>
            <person name="Ryan E."/>
            <person name="Saif S."/>
            <person name="Shea T."/>
            <person name="Shenoy N."/>
            <person name="Sisk P."/>
            <person name="Stolte C."/>
            <person name="Sykes S."/>
            <person name="White J."/>
            <person name="Haas B."/>
            <person name="Nusbaum C."/>
            <person name="Birren B."/>
        </authorList>
    </citation>
    <scope>NUCLEOTIDE SEQUENCE [LARGE SCALE GENOMIC DNA]</scope>
    <source>
        <strain evidence="1 7">S-CAM1</strain>
    </source>
</reference>
<dbReference type="Proteomes" id="UP000241591">
    <property type="component" value="Segment"/>
</dbReference>
<sequence>MLKIRFEYDLPVYDSAKHDPDKVFRLLTYRGITYAKMVYLKSRGTSSWKVNQ</sequence>
<dbReference type="Proteomes" id="UP000203521">
    <property type="component" value="Segment"/>
</dbReference>
<dbReference type="EMBL" id="KU686194">
    <property type="protein sequence ID" value="AOV57995.1"/>
    <property type="molecule type" value="Genomic_DNA"/>
</dbReference>
<dbReference type="KEGG" id="vg:15009520"/>
<evidence type="ECO:0000313" key="1">
    <source>
        <dbReference type="EMBL" id="AGH26838.1"/>
    </source>
</evidence>
<accession>M4QF49</accession>
<reference evidence="8 9" key="2">
    <citation type="journal article" date="2016" name="Virology">
        <title>The genomic content and context of auxiliary metabolic genes in marine cyanomyoviruses.</title>
        <authorList>
            <person name="Crummett L.T."/>
            <person name="Puxty R.J."/>
            <person name="Weihe C."/>
            <person name="Marston M.F."/>
            <person name="Martiny J.B."/>
        </authorList>
    </citation>
    <scope>NUCLEOTIDE SEQUENCE [LARGE SCALE GENOMIC DNA]</scope>
    <source>
        <strain evidence="2">0309SB33</strain>
        <strain evidence="3">0310NB17</strain>
        <strain evidence="4">0809CC03</strain>
        <strain evidence="5">0810SB17</strain>
        <strain evidence="6">0910CC29</strain>
    </source>
</reference>
<evidence type="ECO:0000313" key="5">
    <source>
        <dbReference type="EMBL" id="AOV58245.1"/>
    </source>
</evidence>
<dbReference type="EMBL" id="KU686196">
    <property type="protein sequence ID" value="AOV58495.1"/>
    <property type="molecule type" value="Genomic_DNA"/>
</dbReference>
<dbReference type="Proteomes" id="UP000241610">
    <property type="component" value="Segment"/>
</dbReference>
<dbReference type="RefSeq" id="YP_007673016.1">
    <property type="nucleotide sequence ID" value="NC_020837.1"/>
</dbReference>
<dbReference type="GeneID" id="15009520"/>
<dbReference type="EMBL" id="KU686192">
    <property type="protein sequence ID" value="AOV57495.1"/>
    <property type="molecule type" value="Genomic_DNA"/>
</dbReference>
<dbReference type="OrthoDB" id="27073at10239"/>
<dbReference type="EMBL" id="KU686195">
    <property type="protein sequence ID" value="AOV58245.1"/>
    <property type="molecule type" value="Genomic_DNA"/>
</dbReference>
<dbReference type="EMBL" id="HQ634177">
    <property type="protein sequence ID" value="AGH26838.1"/>
    <property type="molecule type" value="Genomic_DNA"/>
</dbReference>
<evidence type="ECO:0000313" key="2">
    <source>
        <dbReference type="EMBL" id="AOV57495.1"/>
    </source>
</evidence>
<evidence type="ECO:0000313" key="6">
    <source>
        <dbReference type="EMBL" id="AOV58495.1"/>
    </source>
</evidence>
<keyword evidence="7" id="KW-1185">Reference proteome</keyword>
<dbReference type="Proteomes" id="UP000241265">
    <property type="component" value="Genome"/>
</dbReference>
<evidence type="ECO:0000313" key="3">
    <source>
        <dbReference type="EMBL" id="AOV57745.1"/>
    </source>
</evidence>
<evidence type="ECO:0000313" key="8">
    <source>
        <dbReference type="Proteomes" id="UP000240287"/>
    </source>
</evidence>
<gene>
    <name evidence="4" type="ORF">C030809_243</name>
    <name evidence="6" type="ORF">C290910_243</name>
    <name evidence="3" type="ORF">N170310_243</name>
    <name evidence="2" type="ORF">N330309_243</name>
    <name evidence="5" type="ORF">S170810_243</name>
    <name evidence="1" type="ORF">SXBG_00102</name>
</gene>
<organism evidence="1 7">
    <name type="scientific">Synechococcus phage S-CAM1</name>
    <dbReference type="NCBI Taxonomy" id="754037"/>
    <lineage>
        <taxon>Viruses</taxon>
        <taxon>Duplodnaviria</taxon>
        <taxon>Heunggongvirae</taxon>
        <taxon>Uroviricota</taxon>
        <taxon>Caudoviricetes</taxon>
        <taxon>Pantevenvirales</taxon>
        <taxon>Kyanoviridae</taxon>
        <taxon>Anaposvirus</taxon>
        <taxon>Anaposvirus socalone</taxon>
    </lineage>
</organism>
<dbReference type="Proteomes" id="UP000240287">
    <property type="component" value="Genome"/>
</dbReference>
<evidence type="ECO:0000313" key="4">
    <source>
        <dbReference type="EMBL" id="AOV57995.1"/>
    </source>
</evidence>
<proteinExistence type="predicted"/>
<dbReference type="Proteomes" id="UP000241494">
    <property type="component" value="Segment"/>
</dbReference>
<dbReference type="EMBL" id="KU686193">
    <property type="protein sequence ID" value="AOV57745.1"/>
    <property type="molecule type" value="Genomic_DNA"/>
</dbReference>